<dbReference type="PANTHER" id="PTHR34822">
    <property type="entry name" value="GRPB DOMAIN PROTEIN (AFU_ORTHOLOGUE AFUA_1G01530)"/>
    <property type="match status" value="1"/>
</dbReference>
<reference evidence="2" key="1">
    <citation type="journal article" date="2019" name="Int. J. Syst. Evol. Microbiol.">
        <title>The Global Catalogue of Microorganisms (GCM) 10K type strain sequencing project: providing services to taxonomists for standard genome sequencing and annotation.</title>
        <authorList>
            <consortium name="The Broad Institute Genomics Platform"/>
            <consortium name="The Broad Institute Genome Sequencing Center for Infectious Disease"/>
            <person name="Wu L."/>
            <person name="Ma J."/>
        </authorList>
    </citation>
    <scope>NUCLEOTIDE SEQUENCE [LARGE SCALE GENOMIC DNA]</scope>
    <source>
        <strain evidence="2">CGMCC 1.12237</strain>
    </source>
</reference>
<dbReference type="PANTHER" id="PTHR34822:SF1">
    <property type="entry name" value="GRPB FAMILY PROTEIN"/>
    <property type="match status" value="1"/>
</dbReference>
<comment type="caution">
    <text evidence="1">The sequence shown here is derived from an EMBL/GenBank/DDBJ whole genome shotgun (WGS) entry which is preliminary data.</text>
</comment>
<dbReference type="EMBL" id="JBHSMC010000003">
    <property type="protein sequence ID" value="MFC5464044.1"/>
    <property type="molecule type" value="Genomic_DNA"/>
</dbReference>
<gene>
    <name evidence="1" type="ORF">ACFPM4_04650</name>
</gene>
<keyword evidence="2" id="KW-1185">Reference proteome</keyword>
<evidence type="ECO:0000313" key="1">
    <source>
        <dbReference type="EMBL" id="MFC5464044.1"/>
    </source>
</evidence>
<dbReference type="Proteomes" id="UP001596147">
    <property type="component" value="Unassembled WGS sequence"/>
</dbReference>
<dbReference type="SUPFAM" id="SSF81301">
    <property type="entry name" value="Nucleotidyltransferase"/>
    <property type="match status" value="1"/>
</dbReference>
<dbReference type="Pfam" id="PF04229">
    <property type="entry name" value="GrpB"/>
    <property type="match status" value="1"/>
</dbReference>
<dbReference type="Gene3D" id="3.30.460.10">
    <property type="entry name" value="Beta Polymerase, domain 2"/>
    <property type="match status" value="1"/>
</dbReference>
<name>A0ABW0LDV6_9BACI</name>
<accession>A0ABW0LDV6</accession>
<sequence length="179" mass="20970">MRKTKIDPWSEEWEKSYCHEEGKLKEVLKDELVDIFHIGSTSIPTVGYAKPIIDILIVVRNIVNVDLYKSKMLILGYESKGENGIAGRRYFTKGKDNRTHHVHIFQMGSEFIKTHLNFKEYLLQNPIEAKKYGELKINLAKQYPEVHHKYQEEKQQFVNKLVGKANEWARQRNSPKLGN</sequence>
<organism evidence="1 2">
    <name type="scientific">Lederbergia graminis</name>
    <dbReference type="NCBI Taxonomy" id="735518"/>
    <lineage>
        <taxon>Bacteria</taxon>
        <taxon>Bacillati</taxon>
        <taxon>Bacillota</taxon>
        <taxon>Bacilli</taxon>
        <taxon>Bacillales</taxon>
        <taxon>Bacillaceae</taxon>
        <taxon>Lederbergia</taxon>
    </lineage>
</organism>
<evidence type="ECO:0000313" key="2">
    <source>
        <dbReference type="Proteomes" id="UP001596147"/>
    </source>
</evidence>
<protein>
    <submittedName>
        <fullName evidence="1">GrpB family protein</fullName>
    </submittedName>
</protein>
<dbReference type="InterPro" id="IPR007344">
    <property type="entry name" value="GrpB/CoaE"/>
</dbReference>
<proteinExistence type="predicted"/>
<dbReference type="RefSeq" id="WP_382348284.1">
    <property type="nucleotide sequence ID" value="NZ_JBHSMC010000003.1"/>
</dbReference>
<dbReference type="InterPro" id="IPR043519">
    <property type="entry name" value="NT_sf"/>
</dbReference>